<dbReference type="EMBL" id="DXGC01000012">
    <property type="protein sequence ID" value="HIW90325.1"/>
    <property type="molecule type" value="Genomic_DNA"/>
</dbReference>
<dbReference type="PROSITE" id="PS00894">
    <property type="entry name" value="HTH_DEOR_1"/>
    <property type="match status" value="1"/>
</dbReference>
<reference evidence="5" key="1">
    <citation type="journal article" date="2021" name="PeerJ">
        <title>Extensive microbial diversity within the chicken gut microbiome revealed by metagenomics and culture.</title>
        <authorList>
            <person name="Gilroy R."/>
            <person name="Ravi A."/>
            <person name="Getino M."/>
            <person name="Pursley I."/>
            <person name="Horton D.L."/>
            <person name="Alikhan N.F."/>
            <person name="Baker D."/>
            <person name="Gharbi K."/>
            <person name="Hall N."/>
            <person name="Watson M."/>
            <person name="Adriaenssens E.M."/>
            <person name="Foster-Nyarko E."/>
            <person name="Jarju S."/>
            <person name="Secka A."/>
            <person name="Antonio M."/>
            <person name="Oren A."/>
            <person name="Chaudhuri R.R."/>
            <person name="La Ragione R."/>
            <person name="Hildebrand F."/>
            <person name="Pallen M.J."/>
        </authorList>
    </citation>
    <scope>NUCLEOTIDE SEQUENCE</scope>
    <source>
        <strain evidence="5">CHK32-1732</strain>
    </source>
</reference>
<keyword evidence="1" id="KW-0805">Transcription regulation</keyword>
<dbReference type="InterPro" id="IPR013196">
    <property type="entry name" value="HTH_11"/>
</dbReference>
<evidence type="ECO:0000313" key="5">
    <source>
        <dbReference type="EMBL" id="HIW90325.1"/>
    </source>
</evidence>
<evidence type="ECO:0000256" key="2">
    <source>
        <dbReference type="ARBA" id="ARBA00023125"/>
    </source>
</evidence>
<dbReference type="InterPro" id="IPR051534">
    <property type="entry name" value="CBASS_pafABC_assoc_protein"/>
</dbReference>
<dbReference type="Gene3D" id="1.10.10.10">
    <property type="entry name" value="Winged helix-like DNA-binding domain superfamily/Winged helix DNA-binding domain"/>
    <property type="match status" value="1"/>
</dbReference>
<dbReference type="GO" id="GO:0003677">
    <property type="term" value="F:DNA binding"/>
    <property type="evidence" value="ECO:0007669"/>
    <property type="project" value="UniProtKB-KW"/>
</dbReference>
<gene>
    <name evidence="5" type="ORF">H9870_01455</name>
</gene>
<evidence type="ECO:0000256" key="3">
    <source>
        <dbReference type="ARBA" id="ARBA00023163"/>
    </source>
</evidence>
<dbReference type="GO" id="GO:0003700">
    <property type="term" value="F:DNA-binding transcription factor activity"/>
    <property type="evidence" value="ECO:0007669"/>
    <property type="project" value="InterPro"/>
</dbReference>
<dbReference type="InterPro" id="IPR028349">
    <property type="entry name" value="PafC-like"/>
</dbReference>
<keyword evidence="3" id="KW-0804">Transcription</keyword>
<dbReference type="InterPro" id="IPR026881">
    <property type="entry name" value="WYL_dom"/>
</dbReference>
<dbReference type="PANTHER" id="PTHR34580:SF1">
    <property type="entry name" value="PROTEIN PAFC"/>
    <property type="match status" value="1"/>
</dbReference>
<protein>
    <submittedName>
        <fullName evidence="5">WYL domain-containing protein</fullName>
    </submittedName>
</protein>
<comment type="caution">
    <text evidence="5">The sequence shown here is derived from an EMBL/GenBank/DDBJ whole genome shotgun (WGS) entry which is preliminary data.</text>
</comment>
<reference evidence="5" key="2">
    <citation type="submission" date="2021-04" db="EMBL/GenBank/DDBJ databases">
        <authorList>
            <person name="Gilroy R."/>
        </authorList>
    </citation>
    <scope>NUCLEOTIDE SEQUENCE</scope>
    <source>
        <strain evidence="5">CHK32-1732</strain>
    </source>
</reference>
<accession>A0A9D1RMS3</accession>
<dbReference type="AlphaFoldDB" id="A0A9D1RMS3"/>
<dbReference type="InterPro" id="IPR018356">
    <property type="entry name" value="Tscrpt_reg_HTH_DeoR_CS"/>
</dbReference>
<sequence>MGTGSGRLQRLFDLVSVLRARGRTTVSELADDLGVSTRTVHRDLSSLTEAGVPVVTEPGRYGGISVLPSGRFPVSGLSTREKDLLQITGLDADRAAELGQKALAAAALGKISRTRQGQHSHRSAELSLSQVVTVDNRPWFSAAPGQETETGDVAALAQDVRSGNCLSIVYRRSGEEASEPRVVDPYGLLGRGGRWYLVADRDGSPRMYAVERLASWEVLDAPRRLRPSETLESVVAELARDLERPRETTVVTAELKRGSLDLARRIIGSRLVSVRDGCDDGDSPDTVRIEVVYTQVEGVRQLLHFGDDIEVTAPEVARQIVGRLARSVVALYGDDVDPVETGRLR</sequence>
<dbReference type="InterPro" id="IPR036390">
    <property type="entry name" value="WH_DNA-bd_sf"/>
</dbReference>
<evidence type="ECO:0000313" key="6">
    <source>
        <dbReference type="Proteomes" id="UP000824190"/>
    </source>
</evidence>
<name>A0A9D1RMS3_9CORY</name>
<dbReference type="Pfam" id="PF13280">
    <property type="entry name" value="WYL"/>
    <property type="match status" value="1"/>
</dbReference>
<dbReference type="InterPro" id="IPR036388">
    <property type="entry name" value="WH-like_DNA-bd_sf"/>
</dbReference>
<proteinExistence type="predicted"/>
<keyword evidence="2" id="KW-0238">DNA-binding</keyword>
<feature type="domain" description="HTH deoR-type" evidence="4">
    <location>
        <begin position="7"/>
        <end position="66"/>
    </location>
</feature>
<dbReference type="PROSITE" id="PS52050">
    <property type="entry name" value="WYL"/>
    <property type="match status" value="1"/>
</dbReference>
<organism evidence="5 6">
    <name type="scientific">Candidatus Corynebacterium avicola</name>
    <dbReference type="NCBI Taxonomy" id="2838527"/>
    <lineage>
        <taxon>Bacteria</taxon>
        <taxon>Bacillati</taxon>
        <taxon>Actinomycetota</taxon>
        <taxon>Actinomycetes</taxon>
        <taxon>Mycobacteriales</taxon>
        <taxon>Corynebacteriaceae</taxon>
        <taxon>Corynebacterium</taxon>
    </lineage>
</organism>
<dbReference type="Proteomes" id="UP000824190">
    <property type="component" value="Unassembled WGS sequence"/>
</dbReference>
<dbReference type="SUPFAM" id="SSF46785">
    <property type="entry name" value="Winged helix' DNA-binding domain"/>
    <property type="match status" value="1"/>
</dbReference>
<dbReference type="InterPro" id="IPR001034">
    <property type="entry name" value="DeoR_HTH"/>
</dbReference>
<dbReference type="PIRSF" id="PIRSF016838">
    <property type="entry name" value="PafC"/>
    <property type="match status" value="1"/>
</dbReference>
<evidence type="ECO:0000259" key="4">
    <source>
        <dbReference type="PROSITE" id="PS51000"/>
    </source>
</evidence>
<evidence type="ECO:0000256" key="1">
    <source>
        <dbReference type="ARBA" id="ARBA00023015"/>
    </source>
</evidence>
<dbReference type="Pfam" id="PF08279">
    <property type="entry name" value="HTH_11"/>
    <property type="match status" value="1"/>
</dbReference>
<dbReference type="PROSITE" id="PS51000">
    <property type="entry name" value="HTH_DEOR_2"/>
    <property type="match status" value="1"/>
</dbReference>
<dbReference type="PANTHER" id="PTHR34580">
    <property type="match status" value="1"/>
</dbReference>